<feature type="chain" id="PRO_5045913128" evidence="1">
    <location>
        <begin position="39"/>
        <end position="473"/>
    </location>
</feature>
<proteinExistence type="predicted"/>
<reference evidence="2 3" key="1">
    <citation type="submission" date="2021-01" db="EMBL/GenBank/DDBJ databases">
        <title>Sequencing the genomes of 1000 actinobacteria strains.</title>
        <authorList>
            <person name="Klenk H.-P."/>
        </authorList>
    </citation>
    <scope>NUCLEOTIDE SEQUENCE [LARGE SCALE GENOMIC DNA]</scope>
    <source>
        <strain evidence="2 3">DSM 18662</strain>
    </source>
</reference>
<dbReference type="SUPFAM" id="SSF53850">
    <property type="entry name" value="Periplasmic binding protein-like II"/>
    <property type="match status" value="1"/>
</dbReference>
<dbReference type="PANTHER" id="PTHR43649:SF12">
    <property type="entry name" value="DIACETYLCHITOBIOSE BINDING PROTEIN DASA"/>
    <property type="match status" value="1"/>
</dbReference>
<keyword evidence="2" id="KW-0762">Sugar transport</keyword>
<evidence type="ECO:0000256" key="1">
    <source>
        <dbReference type="SAM" id="SignalP"/>
    </source>
</evidence>
<feature type="signal peptide" evidence="1">
    <location>
        <begin position="1"/>
        <end position="38"/>
    </location>
</feature>
<dbReference type="Pfam" id="PF01547">
    <property type="entry name" value="SBP_bac_1"/>
    <property type="match status" value="1"/>
</dbReference>
<gene>
    <name evidence="2" type="ORF">JOE57_003584</name>
</gene>
<dbReference type="Proteomes" id="UP000704762">
    <property type="component" value="Unassembled WGS sequence"/>
</dbReference>
<sequence>MSATSDQRAMQVNPFTRRTLFKLAGGAGAALALGPALAACGKDEADQGPGADGKVTISVVGFKVTPEEKGTPLDKAYQQFLSDFQAKHSNIVIDSKETPPEFDTKIIVDLASGTAPDVWSQDASSLAPLVQRKLLLDMRELQKEVPALTTDRFFPAVLDINKQEDGSLYGLPNDFTPVVVYYNPKLFAAAKLEEPKDGWTWDQQLEYARALTKDGKGRSAGDAGFDGSDVKTWGYRASKYAYLWVYRVWQNGSDILSPDRTTAKGFLDSAATMEALQWYADLVLKHKVSPNPSTLDTLTQKSSFDAQFIKGRFGMFDSGHWELTGLSTAEGFSTDLLGVVGQPKKVDDSTVIYQSSFTVRYDLPDSKKKAVGTFIEAATAAGYQQTKAVTGIAIAANAEVAKKSASQDTKFAEYDPIYIAAAAKGRPPSGSKVAKYPSVENLLNDMMDRIMRKGDVEGEVRKTVTAVDRELQG</sequence>
<name>A0ABS2RPK3_9ACTN</name>
<evidence type="ECO:0000313" key="3">
    <source>
        <dbReference type="Proteomes" id="UP000704762"/>
    </source>
</evidence>
<dbReference type="Gene3D" id="3.40.190.10">
    <property type="entry name" value="Periplasmic binding protein-like II"/>
    <property type="match status" value="1"/>
</dbReference>
<keyword evidence="3" id="KW-1185">Reference proteome</keyword>
<dbReference type="InterPro" id="IPR006059">
    <property type="entry name" value="SBP"/>
</dbReference>
<comment type="caution">
    <text evidence="2">The sequence shown here is derived from an EMBL/GenBank/DDBJ whole genome shotgun (WGS) entry which is preliminary data.</text>
</comment>
<evidence type="ECO:0000313" key="2">
    <source>
        <dbReference type="EMBL" id="MBM7800663.1"/>
    </source>
</evidence>
<keyword evidence="2" id="KW-0813">Transport</keyword>
<dbReference type="RefSeq" id="WP_204920015.1">
    <property type="nucleotide sequence ID" value="NZ_BAAAQP010000003.1"/>
</dbReference>
<dbReference type="PANTHER" id="PTHR43649">
    <property type="entry name" value="ARABINOSE-BINDING PROTEIN-RELATED"/>
    <property type="match status" value="1"/>
</dbReference>
<dbReference type="InterPro" id="IPR050490">
    <property type="entry name" value="Bact_solute-bd_prot1"/>
</dbReference>
<protein>
    <submittedName>
        <fullName evidence="2">Multiple sugar transport system substrate-binding protein</fullName>
    </submittedName>
</protein>
<accession>A0ABS2RPK3</accession>
<dbReference type="PROSITE" id="PS51318">
    <property type="entry name" value="TAT"/>
    <property type="match status" value="1"/>
</dbReference>
<dbReference type="EMBL" id="JAFBCF010000001">
    <property type="protein sequence ID" value="MBM7800663.1"/>
    <property type="molecule type" value="Genomic_DNA"/>
</dbReference>
<organism evidence="2 3">
    <name type="scientific">Microlunatus panaciterrae</name>
    <dbReference type="NCBI Taxonomy" id="400768"/>
    <lineage>
        <taxon>Bacteria</taxon>
        <taxon>Bacillati</taxon>
        <taxon>Actinomycetota</taxon>
        <taxon>Actinomycetes</taxon>
        <taxon>Propionibacteriales</taxon>
        <taxon>Propionibacteriaceae</taxon>
        <taxon>Microlunatus</taxon>
    </lineage>
</organism>
<dbReference type="InterPro" id="IPR006311">
    <property type="entry name" value="TAT_signal"/>
</dbReference>
<keyword evidence="1" id="KW-0732">Signal</keyword>